<dbReference type="PANTHER" id="PTHR30589">
    <property type="entry name" value="PROLIPOPROTEIN DIACYLGLYCERYL TRANSFERASE"/>
    <property type="match status" value="1"/>
</dbReference>
<keyword evidence="5 7" id="KW-1133">Transmembrane helix</keyword>
<dbReference type="GO" id="GO:0008961">
    <property type="term" value="F:phosphatidylglycerol-prolipoprotein diacylglyceryl transferase activity"/>
    <property type="evidence" value="ECO:0007669"/>
    <property type="project" value="UniProtKB-UniRule"/>
</dbReference>
<feature type="region of interest" description="Disordered" evidence="8">
    <location>
        <begin position="292"/>
        <end position="374"/>
    </location>
</feature>
<evidence type="ECO:0000256" key="7">
    <source>
        <dbReference type="HAMAP-Rule" id="MF_01147"/>
    </source>
</evidence>
<comment type="similarity">
    <text evidence="1 7">Belongs to the Lgt family.</text>
</comment>
<dbReference type="PANTHER" id="PTHR30589:SF0">
    <property type="entry name" value="PHOSPHATIDYLGLYCEROL--PROLIPOPROTEIN DIACYLGLYCERYL TRANSFERASE"/>
    <property type="match status" value="1"/>
</dbReference>
<protein>
    <recommendedName>
        <fullName evidence="7">Phosphatidylglycerol--prolipoprotein diacylglyceryl transferase</fullName>
        <ecNumber evidence="7">2.5.1.145</ecNumber>
    </recommendedName>
</protein>
<comment type="caution">
    <text evidence="7">Lacks conserved residue(s) required for the propagation of feature annotation.</text>
</comment>
<gene>
    <name evidence="7 9" type="primary">lgt</name>
    <name evidence="9" type="ORF">H9943_04680</name>
</gene>
<dbReference type="EC" id="2.5.1.145" evidence="7"/>
<dbReference type="Pfam" id="PF01790">
    <property type="entry name" value="LGT"/>
    <property type="match status" value="1"/>
</dbReference>
<comment type="caution">
    <text evidence="9">The sequence shown here is derived from an EMBL/GenBank/DDBJ whole genome shotgun (WGS) entry which is preliminary data.</text>
</comment>
<dbReference type="InterPro" id="IPR001640">
    <property type="entry name" value="Lgt"/>
</dbReference>
<dbReference type="AlphaFoldDB" id="A0A9D2M1B6"/>
<accession>A0A9D2M1B6</accession>
<evidence type="ECO:0000256" key="2">
    <source>
        <dbReference type="ARBA" id="ARBA00022475"/>
    </source>
</evidence>
<feature type="compositionally biased region" description="Acidic residues" evidence="8">
    <location>
        <begin position="341"/>
        <end position="351"/>
    </location>
</feature>
<evidence type="ECO:0000256" key="6">
    <source>
        <dbReference type="ARBA" id="ARBA00023136"/>
    </source>
</evidence>
<reference evidence="9" key="1">
    <citation type="journal article" date="2021" name="PeerJ">
        <title>Extensive microbial diversity within the chicken gut microbiome revealed by metagenomics and culture.</title>
        <authorList>
            <person name="Gilroy R."/>
            <person name="Ravi A."/>
            <person name="Getino M."/>
            <person name="Pursley I."/>
            <person name="Horton D.L."/>
            <person name="Alikhan N.F."/>
            <person name="Baker D."/>
            <person name="Gharbi K."/>
            <person name="Hall N."/>
            <person name="Watson M."/>
            <person name="Adriaenssens E.M."/>
            <person name="Foster-Nyarko E."/>
            <person name="Jarju S."/>
            <person name="Secka A."/>
            <person name="Antonio M."/>
            <person name="Oren A."/>
            <person name="Chaudhuri R.R."/>
            <person name="La Ragione R."/>
            <person name="Hildebrand F."/>
            <person name="Pallen M.J."/>
        </authorList>
    </citation>
    <scope>NUCLEOTIDE SEQUENCE</scope>
    <source>
        <strain evidence="9">ChiBcec8-14828</strain>
    </source>
</reference>
<evidence type="ECO:0000256" key="5">
    <source>
        <dbReference type="ARBA" id="ARBA00022989"/>
    </source>
</evidence>
<name>A0A9D2M1B6_9FIRM</name>
<dbReference type="GO" id="GO:0042158">
    <property type="term" value="P:lipoprotein biosynthetic process"/>
    <property type="evidence" value="ECO:0007669"/>
    <property type="project" value="UniProtKB-UniRule"/>
</dbReference>
<evidence type="ECO:0000256" key="8">
    <source>
        <dbReference type="SAM" id="MobiDB-lite"/>
    </source>
</evidence>
<feature type="transmembrane region" description="Helical" evidence="7">
    <location>
        <begin position="254"/>
        <end position="273"/>
    </location>
</feature>
<sequence length="374" mass="41835">MVNHVSFPGLGLEMEINRVAFTVFGVPIYWYGVCIALGLLLGMLYAFRYAKSYGIDADRMVDVIFVSTIAAIIGGRAYYVATAPFEYQSVWEMIDIRLGGIAIYGGVIGAFLMGALMCRLRKVPMLPMFDLAAQGFLIGQCIGRWGNFFNQEAFGGNTTLPWGMISENTQQYLQSVQQTLAAQGMTVDPSMPVHPTFLYESIWCGLGFLLLWRYSKHRRFHGEMTLLYVMWYGFERFFVEGLRTDSLMVGNVRISQAVAALSVVAALVAWVVLRRKYRGVPLVIPALPGQEAVSEPAQIEESSESAKETVQEEKSQADESDKDDEKEQSKAQESSRPSSNEGDDDSEDESEREQAKDKQNKPEASDEEKKPDKK</sequence>
<dbReference type="Proteomes" id="UP000824209">
    <property type="component" value="Unassembled WGS sequence"/>
</dbReference>
<evidence type="ECO:0000313" key="9">
    <source>
        <dbReference type="EMBL" id="HJB39675.1"/>
    </source>
</evidence>
<comment type="function">
    <text evidence="7">Catalyzes the transfer of the diacylglyceryl group from phosphatidylglycerol to the sulfhydryl group of the N-terminal cysteine of a prolipoprotein, the first step in the formation of mature lipoproteins.</text>
</comment>
<evidence type="ECO:0000256" key="3">
    <source>
        <dbReference type="ARBA" id="ARBA00022679"/>
    </source>
</evidence>
<comment type="catalytic activity">
    <reaction evidence="7">
        <text>L-cysteinyl-[prolipoprotein] + a 1,2-diacyl-sn-glycero-3-phospho-(1'-sn-glycerol) = an S-1,2-diacyl-sn-glyceryl-L-cysteinyl-[prolipoprotein] + sn-glycerol 1-phosphate + H(+)</text>
        <dbReference type="Rhea" id="RHEA:56712"/>
        <dbReference type="Rhea" id="RHEA-COMP:14679"/>
        <dbReference type="Rhea" id="RHEA-COMP:14680"/>
        <dbReference type="ChEBI" id="CHEBI:15378"/>
        <dbReference type="ChEBI" id="CHEBI:29950"/>
        <dbReference type="ChEBI" id="CHEBI:57685"/>
        <dbReference type="ChEBI" id="CHEBI:64716"/>
        <dbReference type="ChEBI" id="CHEBI:140658"/>
        <dbReference type="EC" id="2.5.1.145"/>
    </reaction>
</comment>
<dbReference type="GO" id="GO:0005886">
    <property type="term" value="C:plasma membrane"/>
    <property type="evidence" value="ECO:0007669"/>
    <property type="project" value="UniProtKB-SubCell"/>
</dbReference>
<feature type="compositionally biased region" description="Basic and acidic residues" evidence="8">
    <location>
        <begin position="304"/>
        <end position="330"/>
    </location>
</feature>
<feature type="compositionally biased region" description="Basic and acidic residues" evidence="8">
    <location>
        <begin position="352"/>
        <end position="374"/>
    </location>
</feature>
<keyword evidence="6 7" id="KW-0472">Membrane</keyword>
<dbReference type="HAMAP" id="MF_01147">
    <property type="entry name" value="Lgt"/>
    <property type="match status" value="1"/>
</dbReference>
<evidence type="ECO:0000313" key="10">
    <source>
        <dbReference type="Proteomes" id="UP000824209"/>
    </source>
</evidence>
<comment type="subcellular location">
    <subcellularLocation>
        <location evidence="7">Cell membrane</location>
        <topology evidence="7">Multi-pass membrane protein</topology>
    </subcellularLocation>
</comment>
<dbReference type="NCBIfam" id="TIGR00544">
    <property type="entry name" value="lgt"/>
    <property type="match status" value="1"/>
</dbReference>
<keyword evidence="2 7" id="KW-1003">Cell membrane</keyword>
<feature type="transmembrane region" description="Helical" evidence="7">
    <location>
        <begin position="59"/>
        <end position="81"/>
    </location>
</feature>
<evidence type="ECO:0000256" key="4">
    <source>
        <dbReference type="ARBA" id="ARBA00022692"/>
    </source>
</evidence>
<reference evidence="9" key="2">
    <citation type="submission" date="2021-04" db="EMBL/GenBank/DDBJ databases">
        <authorList>
            <person name="Gilroy R."/>
        </authorList>
    </citation>
    <scope>NUCLEOTIDE SEQUENCE</scope>
    <source>
        <strain evidence="9">ChiBcec8-14828</strain>
    </source>
</reference>
<feature type="transmembrane region" description="Helical" evidence="7">
    <location>
        <begin position="28"/>
        <end position="47"/>
    </location>
</feature>
<evidence type="ECO:0000256" key="1">
    <source>
        <dbReference type="ARBA" id="ARBA00007150"/>
    </source>
</evidence>
<feature type="binding site" evidence="7">
    <location>
        <position position="144"/>
    </location>
    <ligand>
        <name>a 1,2-diacyl-sn-glycero-3-phospho-(1'-sn-glycerol)</name>
        <dbReference type="ChEBI" id="CHEBI:64716"/>
    </ligand>
</feature>
<proteinExistence type="inferred from homology"/>
<feature type="transmembrane region" description="Helical" evidence="7">
    <location>
        <begin position="101"/>
        <end position="118"/>
    </location>
</feature>
<dbReference type="PROSITE" id="PS01311">
    <property type="entry name" value="LGT"/>
    <property type="match status" value="1"/>
</dbReference>
<keyword evidence="3 7" id="KW-0808">Transferase</keyword>
<dbReference type="EMBL" id="DWYA01000047">
    <property type="protein sequence ID" value="HJB39675.1"/>
    <property type="molecule type" value="Genomic_DNA"/>
</dbReference>
<keyword evidence="4 7" id="KW-0812">Transmembrane</keyword>
<organism evidence="9 10">
    <name type="scientific">Candidatus Ruthenibacterium avium</name>
    <dbReference type="NCBI Taxonomy" id="2838751"/>
    <lineage>
        <taxon>Bacteria</taxon>
        <taxon>Bacillati</taxon>
        <taxon>Bacillota</taxon>
        <taxon>Clostridia</taxon>
        <taxon>Eubacteriales</taxon>
        <taxon>Oscillospiraceae</taxon>
        <taxon>Ruthenibacterium</taxon>
    </lineage>
</organism>
<comment type="pathway">
    <text evidence="7">Protein modification; lipoprotein biosynthesis (diacylglyceryl transfer).</text>
</comment>